<protein>
    <submittedName>
        <fullName evidence="1">RING finger and WD repeat domain-containing protein 3</fullName>
        <ecNumber evidence="1">2.3.2.27</ecNumber>
    </submittedName>
</protein>
<organism evidence="1 2">
    <name type="scientific">Linderina macrospora</name>
    <dbReference type="NCBI Taxonomy" id="4868"/>
    <lineage>
        <taxon>Eukaryota</taxon>
        <taxon>Fungi</taxon>
        <taxon>Fungi incertae sedis</taxon>
        <taxon>Zoopagomycota</taxon>
        <taxon>Kickxellomycotina</taxon>
        <taxon>Kickxellomycetes</taxon>
        <taxon>Kickxellales</taxon>
        <taxon>Kickxellaceae</taxon>
        <taxon>Linderina</taxon>
    </lineage>
</organism>
<sequence length="204" mass="22774">MSTDSGAATPKLDEADDIEAEESNTCLICYERWTHRGNHQLASLKCGHLFGHSCIKRWILRGPSGRGWQGGHSKDKAACPVCKQRAAVKDIRKLVATAITAVDGEKLENALADNRQLQDKCLQLKSDVSHFQLEYHRMSNEVQKLRNELDVAEKQKQWILLKNENLEKRLAETLASKSAGEPKLSLLQTVSMEESPSAKVEKPA</sequence>
<feature type="non-terminal residue" evidence="1">
    <location>
        <position position="204"/>
    </location>
</feature>
<name>A0ACC1IYL0_9FUNG</name>
<keyword evidence="1" id="KW-0808">Transferase</keyword>
<comment type="caution">
    <text evidence="1">The sequence shown here is derived from an EMBL/GenBank/DDBJ whole genome shotgun (WGS) entry which is preliminary data.</text>
</comment>
<reference evidence="1" key="1">
    <citation type="submission" date="2022-07" db="EMBL/GenBank/DDBJ databases">
        <title>Phylogenomic reconstructions and comparative analyses of Kickxellomycotina fungi.</title>
        <authorList>
            <person name="Reynolds N.K."/>
            <person name="Stajich J.E."/>
            <person name="Barry K."/>
            <person name="Grigoriev I.V."/>
            <person name="Crous P."/>
            <person name="Smith M.E."/>
        </authorList>
    </citation>
    <scope>NUCLEOTIDE SEQUENCE</scope>
    <source>
        <strain evidence="1">NRRL 5244</strain>
    </source>
</reference>
<proteinExistence type="predicted"/>
<evidence type="ECO:0000313" key="1">
    <source>
        <dbReference type="EMBL" id="KAJ1930855.1"/>
    </source>
</evidence>
<dbReference type="EC" id="2.3.2.27" evidence="1"/>
<dbReference type="EMBL" id="JANBPW010006311">
    <property type="protein sequence ID" value="KAJ1930855.1"/>
    <property type="molecule type" value="Genomic_DNA"/>
</dbReference>
<dbReference type="Proteomes" id="UP001150603">
    <property type="component" value="Unassembled WGS sequence"/>
</dbReference>
<evidence type="ECO:0000313" key="2">
    <source>
        <dbReference type="Proteomes" id="UP001150603"/>
    </source>
</evidence>
<gene>
    <name evidence="1" type="primary">RFWD3</name>
    <name evidence="1" type="ORF">FBU59_006910</name>
</gene>
<keyword evidence="2" id="KW-1185">Reference proteome</keyword>
<accession>A0ACC1IYL0</accession>
<keyword evidence="1" id="KW-0012">Acyltransferase</keyword>